<evidence type="ECO:0000313" key="11">
    <source>
        <dbReference type="EMBL" id="MDA0163815.1"/>
    </source>
</evidence>
<evidence type="ECO:0000256" key="4">
    <source>
        <dbReference type="ARBA" id="ARBA00022737"/>
    </source>
</evidence>
<keyword evidence="8" id="KW-0472">Membrane</keyword>
<protein>
    <submittedName>
        <fullName evidence="11">ABC transporter ATP-binding protein</fullName>
    </submittedName>
</protein>
<dbReference type="GO" id="GO:0005524">
    <property type="term" value="F:ATP binding"/>
    <property type="evidence" value="ECO:0007669"/>
    <property type="project" value="UniProtKB-KW"/>
</dbReference>
<dbReference type="GO" id="GO:0016887">
    <property type="term" value="F:ATP hydrolysis activity"/>
    <property type="evidence" value="ECO:0007669"/>
    <property type="project" value="InterPro"/>
</dbReference>
<dbReference type="PANTHER" id="PTHR43790">
    <property type="entry name" value="CARBOHYDRATE TRANSPORT ATP-BINDING PROTEIN MG119-RELATED"/>
    <property type="match status" value="1"/>
</dbReference>
<evidence type="ECO:0000256" key="6">
    <source>
        <dbReference type="ARBA" id="ARBA00022840"/>
    </source>
</evidence>
<proteinExistence type="predicted"/>
<dbReference type="PANTHER" id="PTHR43790:SF4">
    <property type="entry name" value="GUANOSINE IMPORT ATP-BINDING PROTEIN NUPO"/>
    <property type="match status" value="1"/>
</dbReference>
<feature type="region of interest" description="Disordered" evidence="9">
    <location>
        <begin position="487"/>
        <end position="510"/>
    </location>
</feature>
<evidence type="ECO:0000256" key="7">
    <source>
        <dbReference type="ARBA" id="ARBA00022967"/>
    </source>
</evidence>
<comment type="caution">
    <text evidence="11">The sequence shown here is derived from an EMBL/GenBank/DDBJ whole genome shotgun (WGS) entry which is preliminary data.</text>
</comment>
<dbReference type="EMBL" id="JAPDOD010000028">
    <property type="protein sequence ID" value="MDA0163815.1"/>
    <property type="molecule type" value="Genomic_DNA"/>
</dbReference>
<reference evidence="11" key="1">
    <citation type="submission" date="2022-10" db="EMBL/GenBank/DDBJ databases">
        <title>The WGS of Solirubrobacter ginsenosidimutans DSM 21036.</title>
        <authorList>
            <person name="Jiang Z."/>
        </authorList>
    </citation>
    <scope>NUCLEOTIDE SEQUENCE</scope>
    <source>
        <strain evidence="11">DSM 21036</strain>
    </source>
</reference>
<dbReference type="InterPro" id="IPR050107">
    <property type="entry name" value="ABC_carbohydrate_import_ATPase"/>
</dbReference>
<dbReference type="Pfam" id="PF00005">
    <property type="entry name" value="ABC_tran"/>
    <property type="match status" value="2"/>
</dbReference>
<keyword evidence="12" id="KW-1185">Reference proteome</keyword>
<dbReference type="InterPro" id="IPR027417">
    <property type="entry name" value="P-loop_NTPase"/>
</dbReference>
<evidence type="ECO:0000256" key="8">
    <source>
        <dbReference type="ARBA" id="ARBA00023136"/>
    </source>
</evidence>
<accession>A0A9X3S1T8</accession>
<evidence type="ECO:0000259" key="10">
    <source>
        <dbReference type="PROSITE" id="PS50893"/>
    </source>
</evidence>
<comment type="subcellular location">
    <subcellularLocation>
        <location evidence="1">Cell membrane</location>
        <topology evidence="1">Peripheral membrane protein</topology>
    </subcellularLocation>
</comment>
<dbReference type="InterPro" id="IPR017871">
    <property type="entry name" value="ABC_transporter-like_CS"/>
</dbReference>
<dbReference type="Gene3D" id="3.40.50.300">
    <property type="entry name" value="P-loop containing nucleotide triphosphate hydrolases"/>
    <property type="match status" value="2"/>
</dbReference>
<organism evidence="11 12">
    <name type="scientific">Solirubrobacter ginsenosidimutans</name>
    <dbReference type="NCBI Taxonomy" id="490573"/>
    <lineage>
        <taxon>Bacteria</taxon>
        <taxon>Bacillati</taxon>
        <taxon>Actinomycetota</taxon>
        <taxon>Thermoleophilia</taxon>
        <taxon>Solirubrobacterales</taxon>
        <taxon>Solirubrobacteraceae</taxon>
        <taxon>Solirubrobacter</taxon>
    </lineage>
</organism>
<evidence type="ECO:0000256" key="2">
    <source>
        <dbReference type="ARBA" id="ARBA00022448"/>
    </source>
</evidence>
<dbReference type="InterPro" id="IPR003439">
    <property type="entry name" value="ABC_transporter-like_ATP-bd"/>
</dbReference>
<dbReference type="RefSeq" id="WP_270043064.1">
    <property type="nucleotide sequence ID" value="NZ_JAPDOD010000028.1"/>
</dbReference>
<keyword evidence="4" id="KW-0677">Repeat</keyword>
<feature type="domain" description="ABC transporter" evidence="10">
    <location>
        <begin position="7"/>
        <end position="242"/>
    </location>
</feature>
<dbReference type="SUPFAM" id="SSF52540">
    <property type="entry name" value="P-loop containing nucleoside triphosphate hydrolases"/>
    <property type="match status" value="2"/>
</dbReference>
<evidence type="ECO:0000313" key="12">
    <source>
        <dbReference type="Proteomes" id="UP001149140"/>
    </source>
</evidence>
<evidence type="ECO:0000256" key="1">
    <source>
        <dbReference type="ARBA" id="ARBA00004202"/>
    </source>
</evidence>
<dbReference type="SMART" id="SM00382">
    <property type="entry name" value="AAA"/>
    <property type="match status" value="1"/>
</dbReference>
<dbReference type="PROSITE" id="PS50893">
    <property type="entry name" value="ABC_TRANSPORTER_2"/>
    <property type="match status" value="2"/>
</dbReference>
<keyword evidence="5" id="KW-0547">Nucleotide-binding</keyword>
<gene>
    <name evidence="11" type="ORF">OM076_26325</name>
</gene>
<dbReference type="InterPro" id="IPR003593">
    <property type="entry name" value="AAA+_ATPase"/>
</dbReference>
<feature type="domain" description="ABC transporter" evidence="10">
    <location>
        <begin position="259"/>
        <end position="503"/>
    </location>
</feature>
<dbReference type="CDD" id="cd03216">
    <property type="entry name" value="ABC_Carb_Monos_I"/>
    <property type="match status" value="1"/>
</dbReference>
<dbReference type="FunFam" id="3.40.50.300:FF:000127">
    <property type="entry name" value="Ribose import ATP-binding protein RbsA"/>
    <property type="match status" value="1"/>
</dbReference>
<dbReference type="AlphaFoldDB" id="A0A9X3S1T8"/>
<dbReference type="GO" id="GO:0005886">
    <property type="term" value="C:plasma membrane"/>
    <property type="evidence" value="ECO:0007669"/>
    <property type="project" value="UniProtKB-SubCell"/>
</dbReference>
<keyword evidence="7" id="KW-1278">Translocase</keyword>
<dbReference type="PROSITE" id="PS00211">
    <property type="entry name" value="ABC_TRANSPORTER_1"/>
    <property type="match status" value="1"/>
</dbReference>
<keyword evidence="6 11" id="KW-0067">ATP-binding</keyword>
<keyword evidence="3" id="KW-1003">Cell membrane</keyword>
<evidence type="ECO:0000256" key="3">
    <source>
        <dbReference type="ARBA" id="ARBA00022475"/>
    </source>
</evidence>
<dbReference type="Proteomes" id="UP001149140">
    <property type="component" value="Unassembled WGS sequence"/>
</dbReference>
<evidence type="ECO:0000256" key="5">
    <source>
        <dbReference type="ARBA" id="ARBA00022741"/>
    </source>
</evidence>
<keyword evidence="2" id="KW-0813">Transport</keyword>
<name>A0A9X3S1T8_9ACTN</name>
<evidence type="ECO:0000256" key="9">
    <source>
        <dbReference type="SAM" id="MobiDB-lite"/>
    </source>
</evidence>
<dbReference type="CDD" id="cd03215">
    <property type="entry name" value="ABC_Carb_Monos_II"/>
    <property type="match status" value="1"/>
</dbReference>
<sequence>MADAPALELRGITKRFGPLVANRSVDFELRRGEIHALLGENGAGKSTLMNVLYGLHQPDEGEILLGGEKVEIRSSSRAIGLGIGMVHQHFMLVPVMTVAENLVLGAEPKKGPLLDYKTAAARTRELSERFGLAVDPDARVQDLGVGAQQRVEILRALFRGAKVLVLDEPTAVLTAQEAQDLFVVLRNLKAEGTGIIFISHKLNEVLDVADRITVLRRGEKVDTVPAEGATERSLATLMVGRDVLLRVEKDDVKPGETLLSLTGVSARDDRGLPVVRDVSLDVRAGEIVGLAGIDANGQSELIETIMGLRKPDEGTIMVAGHDVTHEGPRATLASGVSHIAEDRHRRGLVLEFDLAENLCLREYKSPAFSQHGFLSPKKMVARARKLLKEFDVRGGAPETRAGSLSGGNQQKVVIARELNADPQVIIAAQPTRGLDVGAIEFVHRRLVEERDAGRAVLLVSLEMEEIRSLSDRVLVIYEGQIVAEMPPESSEEDFGMMMTGGGRGVGKDSA</sequence>